<proteinExistence type="predicted"/>
<name>A0AA38FJS3_TAXCH</name>
<gene>
    <name evidence="1" type="ORF">KI387_009650</name>
</gene>
<dbReference type="Pfam" id="PF05542">
    <property type="entry name" value="DUF760"/>
    <property type="match status" value="2"/>
</dbReference>
<keyword evidence="2" id="KW-1185">Reference proteome</keyword>
<feature type="non-terminal residue" evidence="1">
    <location>
        <position position="1"/>
    </location>
</feature>
<dbReference type="InterPro" id="IPR008479">
    <property type="entry name" value="DUF760"/>
</dbReference>
<reference evidence="1 2" key="1">
    <citation type="journal article" date="2021" name="Nat. Plants">
        <title>The Taxus genome provides insights into paclitaxel biosynthesis.</title>
        <authorList>
            <person name="Xiong X."/>
            <person name="Gou J."/>
            <person name="Liao Q."/>
            <person name="Li Y."/>
            <person name="Zhou Q."/>
            <person name="Bi G."/>
            <person name="Li C."/>
            <person name="Du R."/>
            <person name="Wang X."/>
            <person name="Sun T."/>
            <person name="Guo L."/>
            <person name="Liang H."/>
            <person name="Lu P."/>
            <person name="Wu Y."/>
            <person name="Zhang Z."/>
            <person name="Ro D.K."/>
            <person name="Shang Y."/>
            <person name="Huang S."/>
            <person name="Yan J."/>
        </authorList>
    </citation>
    <scope>NUCLEOTIDE SEQUENCE [LARGE SCALE GENOMIC DNA]</scope>
    <source>
        <strain evidence="1">Ta-2019</strain>
    </source>
</reference>
<evidence type="ECO:0000313" key="2">
    <source>
        <dbReference type="Proteomes" id="UP000824469"/>
    </source>
</evidence>
<sequence>SKSKREMLLEYVRNVQPEFLELFVKRAPPQVVEAMRQTVTNMIGTLPPQFFAMTVTTVAENLAQLMYSVMMTGYMFKNAQYRLELQQSLEQVALTDGQNIRSNPEYAPGTQKKVSGEVIRWRNDSGPEKIDACKYIELLEGEIEKLQHQLERGKASSGQNEILEYLKSLEPQNLQELTSSAGEDALDAMNTFIQRLLGVSDPAQLKRTPTETTALELARLLYWLMVVGYSIRNIEVRFDMERVLEMASKLPELPSGENM</sequence>
<organism evidence="1 2">
    <name type="scientific">Taxus chinensis</name>
    <name type="common">Chinese yew</name>
    <name type="synonym">Taxus wallichiana var. chinensis</name>
    <dbReference type="NCBI Taxonomy" id="29808"/>
    <lineage>
        <taxon>Eukaryota</taxon>
        <taxon>Viridiplantae</taxon>
        <taxon>Streptophyta</taxon>
        <taxon>Embryophyta</taxon>
        <taxon>Tracheophyta</taxon>
        <taxon>Spermatophyta</taxon>
        <taxon>Pinopsida</taxon>
        <taxon>Pinidae</taxon>
        <taxon>Conifers II</taxon>
        <taxon>Cupressales</taxon>
        <taxon>Taxaceae</taxon>
        <taxon>Taxus</taxon>
    </lineage>
</organism>
<dbReference type="PANTHER" id="PTHR33598:SF4">
    <property type="entry name" value="OS02G0833400 PROTEIN"/>
    <property type="match status" value="1"/>
</dbReference>
<dbReference type="EMBL" id="JAHRHJ020000008">
    <property type="protein sequence ID" value="KAH9305246.1"/>
    <property type="molecule type" value="Genomic_DNA"/>
</dbReference>
<dbReference type="AlphaFoldDB" id="A0AA38FJS3"/>
<comment type="caution">
    <text evidence="1">The sequence shown here is derived from an EMBL/GenBank/DDBJ whole genome shotgun (WGS) entry which is preliminary data.</text>
</comment>
<evidence type="ECO:0000313" key="1">
    <source>
        <dbReference type="EMBL" id="KAH9305246.1"/>
    </source>
</evidence>
<dbReference type="Proteomes" id="UP000824469">
    <property type="component" value="Unassembled WGS sequence"/>
</dbReference>
<protein>
    <submittedName>
        <fullName evidence="1">Uncharacterized protein</fullName>
    </submittedName>
</protein>
<dbReference type="PANTHER" id="PTHR33598">
    <property type="entry name" value="OS02G0833400 PROTEIN"/>
    <property type="match status" value="1"/>
</dbReference>
<accession>A0AA38FJS3</accession>
<dbReference type="OMA" id="PAQMKTS"/>